<evidence type="ECO:0000256" key="2">
    <source>
        <dbReference type="ARBA" id="ARBA00022448"/>
    </source>
</evidence>
<evidence type="ECO:0000256" key="6">
    <source>
        <dbReference type="ARBA" id="ARBA00023136"/>
    </source>
</evidence>
<feature type="transmembrane region" description="Helical" evidence="7">
    <location>
        <begin position="47"/>
        <end position="66"/>
    </location>
</feature>
<dbReference type="PANTHER" id="PTHR11101:SF80">
    <property type="entry name" value="PHOSPHATE TRANSPORTER"/>
    <property type="match status" value="1"/>
</dbReference>
<keyword evidence="3 7" id="KW-0592">Phosphate transport</keyword>
<feature type="transmembrane region" description="Helical" evidence="7">
    <location>
        <begin position="187"/>
        <end position="205"/>
    </location>
</feature>
<comment type="function">
    <text evidence="7">Sodium-phosphate symporter.</text>
</comment>
<dbReference type="STRING" id="595528.A0A0D2W034"/>
<dbReference type="eggNOG" id="KOG2493">
    <property type="taxonomic scope" value="Eukaryota"/>
</dbReference>
<evidence type="ECO:0000313" key="9">
    <source>
        <dbReference type="EMBL" id="KJE97512.1"/>
    </source>
</evidence>
<feature type="transmembrane region" description="Helical" evidence="7">
    <location>
        <begin position="86"/>
        <end position="105"/>
    </location>
</feature>
<evidence type="ECO:0000256" key="1">
    <source>
        <dbReference type="ARBA" id="ARBA00004141"/>
    </source>
</evidence>
<evidence type="ECO:0000256" key="5">
    <source>
        <dbReference type="ARBA" id="ARBA00022989"/>
    </source>
</evidence>
<comment type="similarity">
    <text evidence="7">Belongs to the inorganic phosphate transporter (PiT) (TC 2.A.20) family.</text>
</comment>
<dbReference type="OMA" id="TPPPWWI"/>
<dbReference type="RefSeq" id="XP_004343216.1">
    <property type="nucleotide sequence ID" value="XM_004343166.2"/>
</dbReference>
<dbReference type="GO" id="GO:0005315">
    <property type="term" value="F:phosphate transmembrane transporter activity"/>
    <property type="evidence" value="ECO:0007669"/>
    <property type="project" value="InterPro"/>
</dbReference>
<keyword evidence="6 7" id="KW-0472">Membrane</keyword>
<dbReference type="EMBL" id="KE346374">
    <property type="protein sequence ID" value="KJE97512.1"/>
    <property type="molecule type" value="Genomic_DNA"/>
</dbReference>
<evidence type="ECO:0000256" key="3">
    <source>
        <dbReference type="ARBA" id="ARBA00022592"/>
    </source>
</evidence>
<dbReference type="Proteomes" id="UP000008743">
    <property type="component" value="Unassembled WGS sequence"/>
</dbReference>
<dbReference type="GO" id="GO:0035435">
    <property type="term" value="P:phosphate ion transmembrane transport"/>
    <property type="evidence" value="ECO:0007669"/>
    <property type="project" value="TreeGrafter"/>
</dbReference>
<proteinExistence type="inferred from homology"/>
<evidence type="ECO:0000256" key="8">
    <source>
        <dbReference type="SAM" id="MobiDB-lite"/>
    </source>
</evidence>
<feature type="transmembrane region" description="Helical" evidence="7">
    <location>
        <begin position="145"/>
        <end position="166"/>
    </location>
</feature>
<dbReference type="InParanoid" id="A0A0D2W034"/>
<dbReference type="InterPro" id="IPR001204">
    <property type="entry name" value="Phos_transporter"/>
</dbReference>
<feature type="region of interest" description="Disordered" evidence="8">
    <location>
        <begin position="283"/>
        <end position="328"/>
    </location>
</feature>
<dbReference type="PANTHER" id="PTHR11101">
    <property type="entry name" value="PHOSPHATE TRANSPORTER"/>
    <property type="match status" value="1"/>
</dbReference>
<organism evidence="9 10">
    <name type="scientific">Capsaspora owczarzaki (strain ATCC 30864)</name>
    <dbReference type="NCBI Taxonomy" id="595528"/>
    <lineage>
        <taxon>Eukaryota</taxon>
        <taxon>Filasterea</taxon>
        <taxon>Capsaspora</taxon>
    </lineage>
</organism>
<keyword evidence="4 7" id="KW-0812">Transmembrane</keyword>
<evidence type="ECO:0000313" key="10">
    <source>
        <dbReference type="Proteomes" id="UP000008743"/>
    </source>
</evidence>
<feature type="compositionally biased region" description="Basic and acidic residues" evidence="8">
    <location>
        <begin position="283"/>
        <end position="294"/>
    </location>
</feature>
<reference evidence="10" key="1">
    <citation type="submission" date="2011-02" db="EMBL/GenBank/DDBJ databases">
        <title>The Genome Sequence of Capsaspora owczarzaki ATCC 30864.</title>
        <authorList>
            <person name="Russ C."/>
            <person name="Cuomo C."/>
            <person name="Burger G."/>
            <person name="Gray M.W."/>
            <person name="Holland P.W.H."/>
            <person name="King N."/>
            <person name="Lang F.B.F."/>
            <person name="Roger A.J."/>
            <person name="Ruiz-Trillo I."/>
            <person name="Young S.K."/>
            <person name="Zeng Q."/>
            <person name="Gargeya S."/>
            <person name="Alvarado L."/>
            <person name="Berlin A."/>
            <person name="Chapman S.B."/>
            <person name="Chen Z."/>
            <person name="Freedman E."/>
            <person name="Gellesch M."/>
            <person name="Goldberg J."/>
            <person name="Griggs A."/>
            <person name="Gujja S."/>
            <person name="Heilman E."/>
            <person name="Heiman D."/>
            <person name="Howarth C."/>
            <person name="Mehta T."/>
            <person name="Neiman D."/>
            <person name="Pearson M."/>
            <person name="Roberts A."/>
            <person name="Saif S."/>
            <person name="Shea T."/>
            <person name="Shenoy N."/>
            <person name="Sisk P."/>
            <person name="Stolte C."/>
            <person name="Sykes S."/>
            <person name="White J."/>
            <person name="Yandava C."/>
            <person name="Haas B."/>
            <person name="Nusbaum C."/>
            <person name="Birren B."/>
        </authorList>
    </citation>
    <scope>NUCLEOTIDE SEQUENCE</scope>
    <source>
        <strain evidence="10">ATCC 30864</strain>
    </source>
</reference>
<keyword evidence="2 7" id="KW-0813">Transport</keyword>
<feature type="transmembrane region" description="Helical" evidence="7">
    <location>
        <begin position="6"/>
        <end position="26"/>
    </location>
</feature>
<feature type="transmembrane region" description="Helical" evidence="7">
    <location>
        <begin position="515"/>
        <end position="542"/>
    </location>
</feature>
<feature type="transmembrane region" description="Helical" evidence="7">
    <location>
        <begin position="217"/>
        <end position="238"/>
    </location>
</feature>
<name>A0A0D2W034_CAPO3</name>
<dbReference type="GO" id="GO:0016020">
    <property type="term" value="C:membrane"/>
    <property type="evidence" value="ECO:0007669"/>
    <property type="project" value="UniProtKB-SubCell"/>
</dbReference>
<accession>A0A0D2W034</accession>
<gene>
    <name evidence="9" type="ORF">CAOG_007357</name>
</gene>
<feature type="compositionally biased region" description="Polar residues" evidence="8">
    <location>
        <begin position="303"/>
        <end position="313"/>
    </location>
</feature>
<dbReference type="AlphaFoldDB" id="A0A0D2W034"/>
<sequence>MDPHDYSWILAVSFILSCLNAYALGANDVGNAFATAVAAKTLTLRQACAIALFTEFGGGVLLGASVADTIKGNIIDTSLFTSNPALLMLAMMCALCGSSFLVLAATLKGFPVSSTHAIIGAIIGTGIAAFGVDTVDWGWTGVGKIVASWFISPFLSGFISAAIFLISKYTVLVKPNSYARALKVIPVFFFLTFLIVTFFILYDGAPDLNLKNENPGMIVGIVFGVGIVAAVFAYFYLVQVIRLRVEIRPQRPLYQDLLYFYFGRPHLPAYVGDDAALPLCGNEPEHAEPHHDEAPQPLIPEVSRSNSYGSTTDEPLAHGSVGGVNEAKPPQVDAAQKSWFGKALAAASSGMDKDIVSAESEAQAHMMSQATKFETRTEETYSFLQVLSCVSMSFAHGSNDVGNAVGPISAVWYIWQNAAVAGTKTDVPVWHLAIGGACINLGLLTLGWRVMKTLGNKLTYQSPSRGFCTEIGAILTVLTASKLGLPVSTTHAITGSSAFVGLASSGSAKTVNWRLLGWCFLSWIVTVPIAALISGLLFAMIVNSPRV</sequence>
<evidence type="ECO:0000256" key="4">
    <source>
        <dbReference type="ARBA" id="ARBA00022692"/>
    </source>
</evidence>
<dbReference type="OrthoDB" id="260807at2759"/>
<evidence type="ECO:0000256" key="7">
    <source>
        <dbReference type="RuleBase" id="RU363058"/>
    </source>
</evidence>
<keyword evidence="10" id="KW-1185">Reference proteome</keyword>
<feature type="transmembrane region" description="Helical" evidence="7">
    <location>
        <begin position="117"/>
        <end position="139"/>
    </location>
</feature>
<protein>
    <recommendedName>
        <fullName evidence="7">Phosphate transporter</fullName>
    </recommendedName>
</protein>
<dbReference type="PhylomeDB" id="A0A0D2W034"/>
<keyword evidence="5 7" id="KW-1133">Transmembrane helix</keyword>
<comment type="subcellular location">
    <subcellularLocation>
        <location evidence="1 7">Membrane</location>
        <topology evidence="1 7">Multi-pass membrane protein</topology>
    </subcellularLocation>
</comment>
<dbReference type="Pfam" id="PF01384">
    <property type="entry name" value="PHO4"/>
    <property type="match status" value="1"/>
</dbReference>